<reference evidence="3 4" key="1">
    <citation type="submission" date="2016-10" db="EMBL/GenBank/DDBJ databases">
        <authorList>
            <person name="de Groot N.N."/>
        </authorList>
    </citation>
    <scope>NUCLEOTIDE SEQUENCE [LARGE SCALE GENOMIC DNA]</scope>
    <source>
        <strain evidence="3 4">DSM 23310</strain>
    </source>
</reference>
<feature type="transmembrane region" description="Helical" evidence="1">
    <location>
        <begin position="12"/>
        <end position="32"/>
    </location>
</feature>
<dbReference type="GO" id="GO:0004175">
    <property type="term" value="F:endopeptidase activity"/>
    <property type="evidence" value="ECO:0007669"/>
    <property type="project" value="UniProtKB-ARBA"/>
</dbReference>
<feature type="domain" description="CAAX prenyl protease 2/Lysostaphin resistance protein A-like" evidence="2">
    <location>
        <begin position="117"/>
        <end position="199"/>
    </location>
</feature>
<keyword evidence="4" id="KW-1185">Reference proteome</keyword>
<organism evidence="3 4">
    <name type="scientific">Tepidimicrobium xylanilyticum</name>
    <dbReference type="NCBI Taxonomy" id="1123352"/>
    <lineage>
        <taxon>Bacteria</taxon>
        <taxon>Bacillati</taxon>
        <taxon>Bacillota</taxon>
        <taxon>Tissierellia</taxon>
        <taxon>Tissierellales</taxon>
        <taxon>Tepidimicrobiaceae</taxon>
        <taxon>Tepidimicrobium</taxon>
    </lineage>
</organism>
<dbReference type="RefSeq" id="WP_093752127.1">
    <property type="nucleotide sequence ID" value="NZ_FNNG01000005.1"/>
</dbReference>
<dbReference type="InterPro" id="IPR052710">
    <property type="entry name" value="CAAX_protease"/>
</dbReference>
<evidence type="ECO:0000313" key="3">
    <source>
        <dbReference type="EMBL" id="SDW88941.1"/>
    </source>
</evidence>
<feature type="transmembrane region" description="Helical" evidence="1">
    <location>
        <begin position="172"/>
        <end position="196"/>
    </location>
</feature>
<proteinExistence type="predicted"/>
<dbReference type="InterPro" id="IPR003675">
    <property type="entry name" value="Rce1/LyrA-like_dom"/>
</dbReference>
<dbReference type="EMBL" id="FNNG01000005">
    <property type="protein sequence ID" value="SDW88941.1"/>
    <property type="molecule type" value="Genomic_DNA"/>
</dbReference>
<feature type="transmembrane region" description="Helical" evidence="1">
    <location>
        <begin position="38"/>
        <end position="54"/>
    </location>
</feature>
<dbReference type="PANTHER" id="PTHR36435:SF1">
    <property type="entry name" value="CAAX AMINO TERMINAL PROTEASE FAMILY PROTEIN"/>
    <property type="match status" value="1"/>
</dbReference>
<protein>
    <recommendedName>
        <fullName evidence="2">CAAX prenyl protease 2/Lysostaphin resistance protein A-like domain-containing protein</fullName>
    </recommendedName>
</protein>
<feature type="transmembrane region" description="Helical" evidence="1">
    <location>
        <begin position="226"/>
        <end position="244"/>
    </location>
</feature>
<evidence type="ECO:0000259" key="2">
    <source>
        <dbReference type="Pfam" id="PF02517"/>
    </source>
</evidence>
<keyword evidence="1" id="KW-0472">Membrane</keyword>
<keyword evidence="1" id="KW-0812">Transmembrane</keyword>
<keyword evidence="1" id="KW-1133">Transmembrane helix</keyword>
<feature type="transmembrane region" description="Helical" evidence="1">
    <location>
        <begin position="74"/>
        <end position="94"/>
    </location>
</feature>
<accession>A0A1H2X817</accession>
<dbReference type="Pfam" id="PF02517">
    <property type="entry name" value="Rce1-like"/>
    <property type="match status" value="1"/>
</dbReference>
<dbReference type="AlphaFoldDB" id="A0A1H2X817"/>
<feature type="transmembrane region" description="Helical" evidence="1">
    <location>
        <begin position="146"/>
        <end position="165"/>
    </location>
</feature>
<dbReference type="GO" id="GO:0080120">
    <property type="term" value="P:CAAX-box protein maturation"/>
    <property type="evidence" value="ECO:0007669"/>
    <property type="project" value="UniProtKB-ARBA"/>
</dbReference>
<evidence type="ECO:0000313" key="4">
    <source>
        <dbReference type="Proteomes" id="UP000198828"/>
    </source>
</evidence>
<feature type="transmembrane region" description="Helical" evidence="1">
    <location>
        <begin position="265"/>
        <end position="287"/>
    </location>
</feature>
<dbReference type="Proteomes" id="UP000198828">
    <property type="component" value="Unassembled WGS sequence"/>
</dbReference>
<dbReference type="PANTHER" id="PTHR36435">
    <property type="entry name" value="SLR1288 PROTEIN"/>
    <property type="match status" value="1"/>
</dbReference>
<evidence type="ECO:0000256" key="1">
    <source>
        <dbReference type="SAM" id="Phobius"/>
    </source>
</evidence>
<sequence length="293" mass="33623">MGSKILAKESSIYKVNLFYMCVVIWSIIFQFLPIPMKAYQYITFLIPISIYLFIHKNQGDRILKPKILNVKSTIIIFIIWVFSLPIMVTMADLYTSFFGNKLANIIIENHYEGFIENLIFTAITPAILEEILMRGIILDGYRNKSFFVAALINGIMFGMLHLNFFQFFYTFIAGFIASYLVFATNSLYAAMIFHFINNGFPTILNYIYPSEPDTAYAVSPSLLNSLIQVMLSVIALSLFIHLLAKINGINLIRHKQKSNEKIFNWPLITSIILFISFSIFLVILLSIKEKAPI</sequence>
<name>A0A1H2X817_9FIRM</name>
<gene>
    <name evidence="3" type="ORF">SAMN05660923_01369</name>
</gene>
<dbReference type="OrthoDB" id="2035856at2"/>